<organism evidence="1 2">
    <name type="scientific">Hibiscus sabdariffa</name>
    <name type="common">roselle</name>
    <dbReference type="NCBI Taxonomy" id="183260"/>
    <lineage>
        <taxon>Eukaryota</taxon>
        <taxon>Viridiplantae</taxon>
        <taxon>Streptophyta</taxon>
        <taxon>Embryophyta</taxon>
        <taxon>Tracheophyta</taxon>
        <taxon>Spermatophyta</taxon>
        <taxon>Magnoliopsida</taxon>
        <taxon>eudicotyledons</taxon>
        <taxon>Gunneridae</taxon>
        <taxon>Pentapetalae</taxon>
        <taxon>rosids</taxon>
        <taxon>malvids</taxon>
        <taxon>Malvales</taxon>
        <taxon>Malvaceae</taxon>
        <taxon>Malvoideae</taxon>
        <taxon>Hibiscus</taxon>
    </lineage>
</organism>
<accession>A0ABR2EFE4</accession>
<evidence type="ECO:0000313" key="1">
    <source>
        <dbReference type="EMBL" id="KAK8559971.1"/>
    </source>
</evidence>
<protein>
    <submittedName>
        <fullName evidence="1">Uncharacterized protein</fullName>
    </submittedName>
</protein>
<dbReference type="Proteomes" id="UP001472677">
    <property type="component" value="Unassembled WGS sequence"/>
</dbReference>
<name>A0ABR2EFE4_9ROSI</name>
<sequence length="82" mass="9487">MIDVSLDLWLKNINLEAQVPKVRSWKLLKWKMVPLQSIQSVQKMLCPPSPSDGQLDCYYDECIQKISTGNPSLKPEYFEGWS</sequence>
<comment type="caution">
    <text evidence="1">The sequence shown here is derived from an EMBL/GenBank/DDBJ whole genome shotgun (WGS) entry which is preliminary data.</text>
</comment>
<gene>
    <name evidence="1" type="ORF">V6N12_012781</name>
</gene>
<proteinExistence type="predicted"/>
<keyword evidence="2" id="KW-1185">Reference proteome</keyword>
<dbReference type="EMBL" id="JBBPBM010000014">
    <property type="protein sequence ID" value="KAK8559971.1"/>
    <property type="molecule type" value="Genomic_DNA"/>
</dbReference>
<reference evidence="1 2" key="1">
    <citation type="journal article" date="2024" name="G3 (Bethesda)">
        <title>Genome assembly of Hibiscus sabdariffa L. provides insights into metabolisms of medicinal natural products.</title>
        <authorList>
            <person name="Kim T."/>
        </authorList>
    </citation>
    <scope>NUCLEOTIDE SEQUENCE [LARGE SCALE GENOMIC DNA]</scope>
    <source>
        <strain evidence="1">TK-2024</strain>
        <tissue evidence="1">Old leaves</tissue>
    </source>
</reference>
<evidence type="ECO:0000313" key="2">
    <source>
        <dbReference type="Proteomes" id="UP001472677"/>
    </source>
</evidence>